<dbReference type="SUPFAM" id="SSF53756">
    <property type="entry name" value="UDP-Glycosyltransferase/glycogen phosphorylase"/>
    <property type="match status" value="1"/>
</dbReference>
<proteinExistence type="predicted"/>
<dbReference type="CDD" id="cd03809">
    <property type="entry name" value="GT4_MtfB-like"/>
    <property type="match status" value="1"/>
</dbReference>
<comment type="caution">
    <text evidence="2">The sequence shown here is derived from an EMBL/GenBank/DDBJ whole genome shotgun (WGS) entry which is preliminary data.</text>
</comment>
<evidence type="ECO:0000313" key="2">
    <source>
        <dbReference type="EMBL" id="RNJ50811.1"/>
    </source>
</evidence>
<dbReference type="Pfam" id="PF00534">
    <property type="entry name" value="Glycos_transf_1"/>
    <property type="match status" value="1"/>
</dbReference>
<dbReference type="PANTHER" id="PTHR46401">
    <property type="entry name" value="GLYCOSYLTRANSFERASE WBBK-RELATED"/>
    <property type="match status" value="1"/>
</dbReference>
<dbReference type="GO" id="GO:0016757">
    <property type="term" value="F:glycosyltransferase activity"/>
    <property type="evidence" value="ECO:0007669"/>
    <property type="project" value="InterPro"/>
</dbReference>
<dbReference type="EMBL" id="QWDD01000001">
    <property type="protein sequence ID" value="RNJ50811.1"/>
    <property type="molecule type" value="Genomic_DNA"/>
</dbReference>
<sequence length="476" mass="52896">MFEASVTIAQRDHRKVVGYLRSQFEAERRYKLEAQKADTTYDVDPVTRGAYRRMLELYWTLSRVLAPLRRASPAAQCEEDAPRPAPQQQFPLITIAPGDQPCIYVDVTDTKFFDKVTGIQRVVSETAHYVTELGNGQPVQIRGGLILAEIDGVMGRIEARPGDILLLLDAGWNNVDNYAHAISSFREKGGAVVAGVYDLFPVLYPTLYGPELVIAFETWLSEVVSRSDAVVAISRSSAKCYAEYAMMRYKWCRSQKIGWWRLGANLSAEPAREPAAAAIEIATQGPFFLCVGTIETRKGYPVAIEAFERLWADKIDVNLVIVGRPGWNAQAFEQRLRQHEEKGRRLFWLDDASDADLRHLYRETCAAVFTTFAEGFGLPLVEAAQCGAPIIASDIPQFRELGGSDVRYFDLLDSASLADALMQALSDEKRPPRVATLTWRESTIELIGLLRSGAYQMDVSAISRDIATAGLAAATK</sequence>
<dbReference type="Proteomes" id="UP000268623">
    <property type="component" value="Unassembled WGS sequence"/>
</dbReference>
<keyword evidence="3" id="KW-1185">Reference proteome</keyword>
<dbReference type="PANTHER" id="PTHR46401:SF9">
    <property type="entry name" value="MANNOSYLTRANSFERASE A"/>
    <property type="match status" value="1"/>
</dbReference>
<feature type="domain" description="Glycosyl transferase family 1" evidence="1">
    <location>
        <begin position="277"/>
        <end position="431"/>
    </location>
</feature>
<evidence type="ECO:0000313" key="3">
    <source>
        <dbReference type="Proteomes" id="UP000268623"/>
    </source>
</evidence>
<name>A0A3M9XS14_9HYPH</name>
<dbReference type="AlphaFoldDB" id="A0A3M9XS14"/>
<dbReference type="Gene3D" id="3.40.50.2000">
    <property type="entry name" value="Glycogen Phosphorylase B"/>
    <property type="match status" value="1"/>
</dbReference>
<gene>
    <name evidence="2" type="ORF">D1O30_15675</name>
</gene>
<protein>
    <submittedName>
        <fullName evidence="2">Glycosyltransferase family 1 protein</fullName>
    </submittedName>
</protein>
<reference evidence="2 3" key="1">
    <citation type="submission" date="2018-08" db="EMBL/GenBank/DDBJ databases">
        <title>Genome sequence of Methylocystis hirsuta CSC1, a methanotroph able to accumulate PHAs.</title>
        <authorList>
            <person name="Bordel S."/>
            <person name="Rodriguez E."/>
            <person name="Gancedo J."/>
            <person name="Munoz R."/>
        </authorList>
    </citation>
    <scope>NUCLEOTIDE SEQUENCE [LARGE SCALE GENOMIC DNA]</scope>
    <source>
        <strain evidence="2 3">CSC1</strain>
    </source>
</reference>
<accession>A0A3M9XS14</accession>
<dbReference type="InterPro" id="IPR001296">
    <property type="entry name" value="Glyco_trans_1"/>
</dbReference>
<evidence type="ECO:0000259" key="1">
    <source>
        <dbReference type="Pfam" id="PF00534"/>
    </source>
</evidence>
<organism evidence="2 3">
    <name type="scientific">Methylocystis hirsuta</name>
    <dbReference type="NCBI Taxonomy" id="369798"/>
    <lineage>
        <taxon>Bacteria</taxon>
        <taxon>Pseudomonadati</taxon>
        <taxon>Pseudomonadota</taxon>
        <taxon>Alphaproteobacteria</taxon>
        <taxon>Hyphomicrobiales</taxon>
        <taxon>Methylocystaceae</taxon>
        <taxon>Methylocystis</taxon>
    </lineage>
</organism>
<keyword evidence="2" id="KW-0808">Transferase</keyword>